<keyword evidence="3" id="KW-1185">Reference proteome</keyword>
<evidence type="ECO:0000313" key="3">
    <source>
        <dbReference type="Proteomes" id="UP000325395"/>
    </source>
</evidence>
<gene>
    <name evidence="2" type="ORF">BDV36DRAFT_275349</name>
</gene>
<sequence length="63" mass="7403">MAFSLYKNPSLPLYGTYSPSFSVFPYLYRLAALFCFFNTAALLVSYQRYVYFLFHHGGIRSRQ</sequence>
<reference evidence="2 3" key="1">
    <citation type="submission" date="2019-04" db="EMBL/GenBank/DDBJ databases">
        <authorList>
            <consortium name="DOE Joint Genome Institute"/>
            <person name="Mondo S."/>
            <person name="Kjaerbolling I."/>
            <person name="Vesth T."/>
            <person name="Frisvad J.C."/>
            <person name="Nybo J.L."/>
            <person name="Theobald S."/>
            <person name="Kildgaard S."/>
            <person name="Isbrandt T."/>
            <person name="Kuo A."/>
            <person name="Sato A."/>
            <person name="Lyhne E.K."/>
            <person name="Kogle M.E."/>
            <person name="Wiebenga A."/>
            <person name="Kun R.S."/>
            <person name="Lubbers R.J."/>
            <person name="Makela M.R."/>
            <person name="Barry K."/>
            <person name="Chovatia M."/>
            <person name="Clum A."/>
            <person name="Daum C."/>
            <person name="Haridas S."/>
            <person name="He G."/>
            <person name="LaButti K."/>
            <person name="Lipzen A."/>
            <person name="Riley R."/>
            <person name="Salamov A."/>
            <person name="Simmons B.A."/>
            <person name="Magnuson J.K."/>
            <person name="Henrissat B."/>
            <person name="Mortensen U.H."/>
            <person name="Larsen T.O."/>
            <person name="Devries R.P."/>
            <person name="Grigoriev I.V."/>
            <person name="Machida M."/>
            <person name="Baker S.E."/>
            <person name="Andersen M.R."/>
            <person name="Cantor M.N."/>
            <person name="Hua S.X."/>
        </authorList>
    </citation>
    <scope>NUCLEOTIDE SEQUENCE [LARGE SCALE GENOMIC DNA]</scope>
    <source>
        <strain evidence="2 3">CBS 117616</strain>
    </source>
</reference>
<feature type="transmembrane region" description="Helical" evidence="1">
    <location>
        <begin position="26"/>
        <end position="46"/>
    </location>
</feature>
<proteinExistence type="predicted"/>
<keyword evidence="1" id="KW-1133">Transmembrane helix</keyword>
<dbReference type="EMBL" id="ML735884">
    <property type="protein sequence ID" value="KAE8411246.1"/>
    <property type="molecule type" value="Genomic_DNA"/>
</dbReference>
<protein>
    <submittedName>
        <fullName evidence="2">Uncharacterized protein</fullName>
    </submittedName>
</protein>
<keyword evidence="1" id="KW-0812">Transmembrane</keyword>
<accession>A0ABQ6W570</accession>
<evidence type="ECO:0000256" key="1">
    <source>
        <dbReference type="SAM" id="Phobius"/>
    </source>
</evidence>
<organism evidence="2 3">
    <name type="scientific">Aspergillus pseudocaelatus</name>
    <dbReference type="NCBI Taxonomy" id="1825620"/>
    <lineage>
        <taxon>Eukaryota</taxon>
        <taxon>Fungi</taxon>
        <taxon>Dikarya</taxon>
        <taxon>Ascomycota</taxon>
        <taxon>Pezizomycotina</taxon>
        <taxon>Eurotiomycetes</taxon>
        <taxon>Eurotiomycetidae</taxon>
        <taxon>Eurotiales</taxon>
        <taxon>Aspergillaceae</taxon>
        <taxon>Aspergillus</taxon>
        <taxon>Aspergillus subgen. Circumdati</taxon>
    </lineage>
</organism>
<dbReference type="Proteomes" id="UP000325395">
    <property type="component" value="Unassembled WGS sequence"/>
</dbReference>
<keyword evidence="1" id="KW-0472">Membrane</keyword>
<name>A0ABQ6W570_9EURO</name>
<evidence type="ECO:0000313" key="2">
    <source>
        <dbReference type="EMBL" id="KAE8411246.1"/>
    </source>
</evidence>